<feature type="region of interest" description="Disordered" evidence="1">
    <location>
        <begin position="1"/>
        <end position="34"/>
    </location>
</feature>
<evidence type="ECO:0000256" key="1">
    <source>
        <dbReference type="SAM" id="MobiDB-lite"/>
    </source>
</evidence>
<proteinExistence type="predicted"/>
<gene>
    <name evidence="2" type="ORF">BELL_0024g00280</name>
</gene>
<sequence length="96" mass="11257">MMKTTMKNKQKKKKKKKKKQQKQKKKWKKNKDKTTALLIDPSTFEYFVHTMHQKRDDLKSADQPPLLTVQCPMSNVTPVTNVQCPVSSVHFSSTFF</sequence>
<reference evidence="2 3" key="1">
    <citation type="submission" date="2017-12" db="EMBL/GenBank/DDBJ databases">
        <title>Comparative genomics of Botrytis spp.</title>
        <authorList>
            <person name="Valero-Jimenez C.A."/>
            <person name="Tapia P."/>
            <person name="Veloso J."/>
            <person name="Silva-Moreno E."/>
            <person name="Staats M."/>
            <person name="Valdes J.H."/>
            <person name="Van Kan J.A.L."/>
        </authorList>
    </citation>
    <scope>NUCLEOTIDE SEQUENCE [LARGE SCALE GENOMIC DNA]</scope>
    <source>
        <strain evidence="2 3">Be9601</strain>
    </source>
</reference>
<evidence type="ECO:0000313" key="3">
    <source>
        <dbReference type="Proteomes" id="UP000297229"/>
    </source>
</evidence>
<accession>A0A4Z1K0Q7</accession>
<feature type="compositionally biased region" description="Basic residues" evidence="1">
    <location>
        <begin position="1"/>
        <end position="31"/>
    </location>
</feature>
<dbReference type="Proteomes" id="UP000297229">
    <property type="component" value="Unassembled WGS sequence"/>
</dbReference>
<name>A0A4Z1K0Q7_9HELO</name>
<organism evidence="2 3">
    <name type="scientific">Botrytis elliptica</name>
    <dbReference type="NCBI Taxonomy" id="278938"/>
    <lineage>
        <taxon>Eukaryota</taxon>
        <taxon>Fungi</taxon>
        <taxon>Dikarya</taxon>
        <taxon>Ascomycota</taxon>
        <taxon>Pezizomycotina</taxon>
        <taxon>Leotiomycetes</taxon>
        <taxon>Helotiales</taxon>
        <taxon>Sclerotiniaceae</taxon>
        <taxon>Botrytis</taxon>
    </lineage>
</organism>
<protein>
    <submittedName>
        <fullName evidence="2">Uncharacterized protein</fullName>
    </submittedName>
</protein>
<dbReference type="EMBL" id="PQXM01000024">
    <property type="protein sequence ID" value="TGO79749.1"/>
    <property type="molecule type" value="Genomic_DNA"/>
</dbReference>
<keyword evidence="3" id="KW-1185">Reference proteome</keyword>
<comment type="caution">
    <text evidence="2">The sequence shown here is derived from an EMBL/GenBank/DDBJ whole genome shotgun (WGS) entry which is preliminary data.</text>
</comment>
<dbReference type="AlphaFoldDB" id="A0A4Z1K0Q7"/>
<evidence type="ECO:0000313" key="2">
    <source>
        <dbReference type="EMBL" id="TGO79749.1"/>
    </source>
</evidence>